<comment type="caution">
    <text evidence="3">The sequence shown here is derived from an EMBL/GenBank/DDBJ whole genome shotgun (WGS) entry which is preliminary data.</text>
</comment>
<feature type="signal peptide" evidence="2">
    <location>
        <begin position="1"/>
        <end position="25"/>
    </location>
</feature>
<feature type="chain" id="PRO_5045674090" evidence="2">
    <location>
        <begin position="26"/>
        <end position="103"/>
    </location>
</feature>
<protein>
    <submittedName>
        <fullName evidence="3">Uncharacterized protein</fullName>
    </submittedName>
</protein>
<evidence type="ECO:0000256" key="1">
    <source>
        <dbReference type="SAM" id="MobiDB-lite"/>
    </source>
</evidence>
<keyword evidence="2" id="KW-0732">Signal</keyword>
<reference evidence="3 4" key="1">
    <citation type="journal article" date="2024" name="G3 (Bethesda)">
        <title>Genome assembly of Hibiscus sabdariffa L. provides insights into metabolisms of medicinal natural products.</title>
        <authorList>
            <person name="Kim T."/>
        </authorList>
    </citation>
    <scope>NUCLEOTIDE SEQUENCE [LARGE SCALE GENOMIC DNA]</scope>
    <source>
        <strain evidence="3">TK-2024</strain>
        <tissue evidence="3">Old leaves</tissue>
    </source>
</reference>
<proteinExistence type="predicted"/>
<sequence length="103" mass="11796">MKIRNPKSSFMFFVIILASVHLSSCRFVHRSLCNEAEEATNTEFPTWHSPAESPEESTAEKSRPLYQKSLHAVSFAREQDYVAMKPCHLSRLAEPPSHLLSHR</sequence>
<keyword evidence="4" id="KW-1185">Reference proteome</keyword>
<dbReference type="EMBL" id="JBBPBM010000006">
    <property type="protein sequence ID" value="KAK8578701.1"/>
    <property type="molecule type" value="Genomic_DNA"/>
</dbReference>
<dbReference type="Proteomes" id="UP001472677">
    <property type="component" value="Unassembled WGS sequence"/>
</dbReference>
<evidence type="ECO:0000313" key="4">
    <source>
        <dbReference type="Proteomes" id="UP001472677"/>
    </source>
</evidence>
<organism evidence="3 4">
    <name type="scientific">Hibiscus sabdariffa</name>
    <name type="common">roselle</name>
    <dbReference type="NCBI Taxonomy" id="183260"/>
    <lineage>
        <taxon>Eukaryota</taxon>
        <taxon>Viridiplantae</taxon>
        <taxon>Streptophyta</taxon>
        <taxon>Embryophyta</taxon>
        <taxon>Tracheophyta</taxon>
        <taxon>Spermatophyta</taxon>
        <taxon>Magnoliopsida</taxon>
        <taxon>eudicotyledons</taxon>
        <taxon>Gunneridae</taxon>
        <taxon>Pentapetalae</taxon>
        <taxon>rosids</taxon>
        <taxon>malvids</taxon>
        <taxon>Malvales</taxon>
        <taxon>Malvaceae</taxon>
        <taxon>Malvoideae</taxon>
        <taxon>Hibiscus</taxon>
    </lineage>
</organism>
<gene>
    <name evidence="3" type="ORF">V6N12_069045</name>
</gene>
<feature type="region of interest" description="Disordered" evidence="1">
    <location>
        <begin position="38"/>
        <end position="64"/>
    </location>
</feature>
<accession>A0ABR2FCW1</accession>
<evidence type="ECO:0000313" key="3">
    <source>
        <dbReference type="EMBL" id="KAK8578701.1"/>
    </source>
</evidence>
<name>A0ABR2FCW1_9ROSI</name>
<evidence type="ECO:0000256" key="2">
    <source>
        <dbReference type="SAM" id="SignalP"/>
    </source>
</evidence>